<keyword evidence="1" id="KW-0472">Membrane</keyword>
<dbReference type="Proteomes" id="UP001244563">
    <property type="component" value="Unassembled WGS sequence"/>
</dbReference>
<feature type="transmembrane region" description="Helical" evidence="1">
    <location>
        <begin position="89"/>
        <end position="107"/>
    </location>
</feature>
<evidence type="ECO:0000313" key="2">
    <source>
        <dbReference type="EMBL" id="MDQ0104472.1"/>
    </source>
</evidence>
<feature type="transmembrane region" description="Helical" evidence="1">
    <location>
        <begin position="54"/>
        <end position="77"/>
    </location>
</feature>
<evidence type="ECO:0000313" key="3">
    <source>
        <dbReference type="Proteomes" id="UP001244563"/>
    </source>
</evidence>
<organism evidence="2 3">
    <name type="scientific">Paenarthrobacter nicotinovorans</name>
    <name type="common">Arthrobacter nicotinovorans</name>
    <dbReference type="NCBI Taxonomy" id="29320"/>
    <lineage>
        <taxon>Bacteria</taxon>
        <taxon>Bacillati</taxon>
        <taxon>Actinomycetota</taxon>
        <taxon>Actinomycetes</taxon>
        <taxon>Micrococcales</taxon>
        <taxon>Micrococcaceae</taxon>
        <taxon>Paenarthrobacter</taxon>
    </lineage>
</organism>
<keyword evidence="1" id="KW-1133">Transmembrane helix</keyword>
<keyword evidence="1" id="KW-0812">Transmembrane</keyword>
<comment type="caution">
    <text evidence="2">The sequence shown here is derived from an EMBL/GenBank/DDBJ whole genome shotgun (WGS) entry which is preliminary data.</text>
</comment>
<dbReference type="EMBL" id="JAUSSW010000017">
    <property type="protein sequence ID" value="MDQ0104472.1"/>
    <property type="molecule type" value="Genomic_DNA"/>
</dbReference>
<dbReference type="RefSeq" id="WP_306879716.1">
    <property type="nucleotide sequence ID" value="NZ_JAUSSW010000017.1"/>
</dbReference>
<sequence length="158" mass="17567">MNEFHALLAQVIPVLLLAAAFESKVLQQAPKRYGFQKVTHDRAADSRVSWDTNFFQSIGMAIIVGFIGIGEALAIWCVYTGDHLSWQNAWVLLAGVATLVLVIGPLVSLHWRDFREALRLLGAGWRMWPWIAVVLIAIIGCLLWLVSAVAEYVPTNPN</sequence>
<reference evidence="2 3" key="1">
    <citation type="submission" date="2023-07" db="EMBL/GenBank/DDBJ databases">
        <title>Sorghum-associated microbial communities from plants grown in Nebraska, USA.</title>
        <authorList>
            <person name="Schachtman D."/>
        </authorList>
    </citation>
    <scope>NUCLEOTIDE SEQUENCE [LARGE SCALE GENOMIC DNA]</scope>
    <source>
        <strain evidence="2 3">CC523</strain>
    </source>
</reference>
<protein>
    <submittedName>
        <fullName evidence="2">Uncharacterized protein</fullName>
    </submittedName>
</protein>
<evidence type="ECO:0000256" key="1">
    <source>
        <dbReference type="SAM" id="Phobius"/>
    </source>
</evidence>
<proteinExistence type="predicted"/>
<name>A0ABT9TVR8_PAENI</name>
<feature type="transmembrane region" description="Helical" evidence="1">
    <location>
        <begin position="127"/>
        <end position="153"/>
    </location>
</feature>
<keyword evidence="3" id="KW-1185">Reference proteome</keyword>
<accession>A0ABT9TVR8</accession>
<gene>
    <name evidence="2" type="ORF">J2T10_004147</name>
</gene>